<evidence type="ECO:0000256" key="1">
    <source>
        <dbReference type="PROSITE-ProRule" id="PRU00047"/>
    </source>
</evidence>
<dbReference type="EMBL" id="KQ980805">
    <property type="protein sequence ID" value="KYN12748.1"/>
    <property type="molecule type" value="Genomic_DNA"/>
</dbReference>
<dbReference type="AlphaFoldDB" id="A0A151IXI0"/>
<keyword evidence="1" id="KW-0862">Zinc</keyword>
<dbReference type="PROSITE" id="PS50158">
    <property type="entry name" value="ZF_CCHC"/>
    <property type="match status" value="2"/>
</dbReference>
<dbReference type="Gene3D" id="4.10.60.10">
    <property type="entry name" value="Zinc finger, CCHC-type"/>
    <property type="match status" value="1"/>
</dbReference>
<evidence type="ECO:0000313" key="4">
    <source>
        <dbReference type="Proteomes" id="UP000078492"/>
    </source>
</evidence>
<dbReference type="STRING" id="471704.A0A151IXI0"/>
<feature type="domain" description="CCHC-type" evidence="2">
    <location>
        <begin position="178"/>
        <end position="193"/>
    </location>
</feature>
<feature type="domain" description="CCHC-type" evidence="2">
    <location>
        <begin position="201"/>
        <end position="214"/>
    </location>
</feature>
<keyword evidence="1" id="KW-0863">Zinc-finger</keyword>
<evidence type="ECO:0000259" key="2">
    <source>
        <dbReference type="PROSITE" id="PS50158"/>
    </source>
</evidence>
<protein>
    <recommendedName>
        <fullName evidence="2">CCHC-type domain-containing protein</fullName>
    </recommendedName>
</protein>
<dbReference type="Proteomes" id="UP000078492">
    <property type="component" value="Unassembled WGS sequence"/>
</dbReference>
<accession>A0A151IXI0</accession>
<dbReference type="InterPro" id="IPR036875">
    <property type="entry name" value="Znf_CCHC_sf"/>
</dbReference>
<gene>
    <name evidence="3" type="ORF">ALC57_15073</name>
</gene>
<reference evidence="3 4" key="1">
    <citation type="submission" date="2015-09" db="EMBL/GenBank/DDBJ databases">
        <title>Trachymyrmex cornetzi WGS genome.</title>
        <authorList>
            <person name="Nygaard S."/>
            <person name="Hu H."/>
            <person name="Boomsma J."/>
            <person name="Zhang G."/>
        </authorList>
    </citation>
    <scope>NUCLEOTIDE SEQUENCE [LARGE SCALE GENOMIC DNA]</scope>
    <source>
        <strain evidence="3">Tcor2-1</strain>
        <tissue evidence="3">Whole body</tissue>
    </source>
</reference>
<keyword evidence="1" id="KW-0479">Metal-binding</keyword>
<proteinExistence type="predicted"/>
<name>A0A151IXI0_9HYME</name>
<dbReference type="InterPro" id="IPR001878">
    <property type="entry name" value="Znf_CCHC"/>
</dbReference>
<organism evidence="3 4">
    <name type="scientific">Trachymyrmex cornetzi</name>
    <dbReference type="NCBI Taxonomy" id="471704"/>
    <lineage>
        <taxon>Eukaryota</taxon>
        <taxon>Metazoa</taxon>
        <taxon>Ecdysozoa</taxon>
        <taxon>Arthropoda</taxon>
        <taxon>Hexapoda</taxon>
        <taxon>Insecta</taxon>
        <taxon>Pterygota</taxon>
        <taxon>Neoptera</taxon>
        <taxon>Endopterygota</taxon>
        <taxon>Hymenoptera</taxon>
        <taxon>Apocrita</taxon>
        <taxon>Aculeata</taxon>
        <taxon>Formicoidea</taxon>
        <taxon>Formicidae</taxon>
        <taxon>Myrmicinae</taxon>
        <taxon>Trachymyrmex</taxon>
    </lineage>
</organism>
<dbReference type="GO" id="GO:0008270">
    <property type="term" value="F:zinc ion binding"/>
    <property type="evidence" value="ECO:0007669"/>
    <property type="project" value="UniProtKB-KW"/>
</dbReference>
<dbReference type="Pfam" id="PF00098">
    <property type="entry name" value="zf-CCHC"/>
    <property type="match status" value="1"/>
</dbReference>
<dbReference type="SUPFAM" id="SSF57756">
    <property type="entry name" value="Retrovirus zinc finger-like domains"/>
    <property type="match status" value="1"/>
</dbReference>
<dbReference type="SMART" id="SM00343">
    <property type="entry name" value="ZnF_C2HC"/>
    <property type="match status" value="2"/>
</dbReference>
<dbReference type="GO" id="GO:0003676">
    <property type="term" value="F:nucleic acid binding"/>
    <property type="evidence" value="ECO:0007669"/>
    <property type="project" value="InterPro"/>
</dbReference>
<keyword evidence="4" id="KW-1185">Reference proteome</keyword>
<sequence>MAYNSIRRVPRTAAVQISCRGDMSYADAMRLAKTRIDINTSNITEIRPRKAKTGALLLEIPGTEGTSKANKLADKLKEVLKDQQNVLISRPEKMADIRIKALEESMTREDILMVLTSIVECTSESIKLGNVTLANNGLGTLWVRCPLAVANKITKNKRLRIGWTMVRVELLLERAIQCFRCLETGHVRNQCRSEQDRGTTCYRCGQDGHVARGCLAPANCIICAERNLKADHRMGGLACKPSIKKKGKITRNRRPENKMTTQEVTRREERTLMEVETSTRGNQPSQQIEKLGRAALPSRWQHAVLETVCRRKKIHLRQKWSRHSDAGLPGYATSARGIRMASGRS</sequence>
<evidence type="ECO:0000313" key="3">
    <source>
        <dbReference type="EMBL" id="KYN12748.1"/>
    </source>
</evidence>